<feature type="domain" description="Probable transposase IS891/IS1136/IS1341" evidence="5">
    <location>
        <begin position="124"/>
        <end position="230"/>
    </location>
</feature>
<proteinExistence type="inferred from homology"/>
<keyword evidence="4" id="KW-0233">DNA recombination</keyword>
<reference evidence="8 9" key="1">
    <citation type="submission" date="2019-09" db="EMBL/GenBank/DDBJ databases">
        <title>Goodfellowia gen. nov., a new genus of the Pseudonocardineae related to Actinoalloteichus, containing Goodfellowia coeruleoviolacea gen. nov., comb. nov. gen. nov., comb. nov.</title>
        <authorList>
            <person name="Labeda D."/>
        </authorList>
    </citation>
    <scope>NUCLEOTIDE SEQUENCE [LARGE SCALE GENOMIC DNA]</scope>
    <source>
        <strain evidence="8 9">AN110305</strain>
    </source>
</reference>
<reference evidence="8 9" key="2">
    <citation type="submission" date="2019-09" db="EMBL/GenBank/DDBJ databases">
        <authorList>
            <person name="Jin C."/>
        </authorList>
    </citation>
    <scope>NUCLEOTIDE SEQUENCE [LARGE SCALE GENOMIC DNA]</scope>
    <source>
        <strain evidence="8 9">AN110305</strain>
    </source>
</reference>
<dbReference type="Pfam" id="PF07282">
    <property type="entry name" value="Cas12f1-like_TNB"/>
    <property type="match status" value="1"/>
</dbReference>
<keyword evidence="9" id="KW-1185">Reference proteome</keyword>
<feature type="domain" description="Transposase IS200-like" evidence="6">
    <location>
        <begin position="12"/>
        <end position="46"/>
    </location>
</feature>
<dbReference type="InterPro" id="IPR010095">
    <property type="entry name" value="Cas12f1-like_TNB"/>
</dbReference>
<dbReference type="InterPro" id="IPR002686">
    <property type="entry name" value="Transposase_17"/>
</dbReference>
<gene>
    <name evidence="8" type="ORF">F0L68_29990</name>
</gene>
<evidence type="ECO:0000259" key="7">
    <source>
        <dbReference type="Pfam" id="PF07282"/>
    </source>
</evidence>
<feature type="domain" description="Cas12f1-like TNB" evidence="7">
    <location>
        <begin position="257"/>
        <end position="323"/>
    </location>
</feature>
<dbReference type="EMBL" id="VUOB01000061">
    <property type="protein sequence ID" value="KAA2254418.1"/>
    <property type="molecule type" value="Genomic_DNA"/>
</dbReference>
<dbReference type="Gene3D" id="3.30.70.1290">
    <property type="entry name" value="Transposase IS200-like"/>
    <property type="match status" value="1"/>
</dbReference>
<dbReference type="OrthoDB" id="6230307at2"/>
<name>A0A5B2WTT7_9PSEU</name>
<dbReference type="InterPro" id="IPR036515">
    <property type="entry name" value="Transposase_17_sf"/>
</dbReference>
<dbReference type="InterPro" id="IPR001959">
    <property type="entry name" value="Transposase"/>
</dbReference>
<dbReference type="AlphaFoldDB" id="A0A5B2WTT7"/>
<dbReference type="GO" id="GO:0006313">
    <property type="term" value="P:DNA transposition"/>
    <property type="evidence" value="ECO:0007669"/>
    <property type="project" value="InterPro"/>
</dbReference>
<evidence type="ECO:0000313" key="9">
    <source>
        <dbReference type="Proteomes" id="UP000323454"/>
    </source>
</evidence>
<evidence type="ECO:0000256" key="4">
    <source>
        <dbReference type="ARBA" id="ARBA00023172"/>
    </source>
</evidence>
<evidence type="ECO:0000259" key="5">
    <source>
        <dbReference type="Pfam" id="PF01385"/>
    </source>
</evidence>
<sequence>MGVTLRSNSNLVFQCAFHVVWCPKYRRRVIGGRMEERLKQLVREVGEVAVGTPLVAVVPVPRRETHRRAAPRETVGPLHVAEAGWVRFRWSRPLSGTVRSATVSRDGQHWYVSFLVDDGHATPGQHPAPNSAVGVDRGVAVAVACSDGTMRDRQFRTPGETRRHRVLQQKLARQARGSTNRKKTLVALRQVKRRERDRRHDFVSWTANRLATRHALVAVEDLRTRNMTRSAKGTIDAPGSKVKQKAGLNRSVLDKGWHKLQLALENVARYRGTRIVKVPAAYTSQRCSVCRRVDPESRESQARFRCTACGHAENADVNAAKNVLRGCRKIS</sequence>
<accession>A0A5B2WTT7</accession>
<evidence type="ECO:0000256" key="2">
    <source>
        <dbReference type="ARBA" id="ARBA00022578"/>
    </source>
</evidence>
<keyword evidence="2" id="KW-0815">Transposition</keyword>
<comment type="caution">
    <text evidence="8">The sequence shown here is derived from an EMBL/GenBank/DDBJ whole genome shotgun (WGS) entry which is preliminary data.</text>
</comment>
<dbReference type="NCBIfam" id="NF040570">
    <property type="entry name" value="guided_TnpB"/>
    <property type="match status" value="1"/>
</dbReference>
<dbReference type="Pfam" id="PF01797">
    <property type="entry name" value="Y1_Tnp"/>
    <property type="match status" value="1"/>
</dbReference>
<dbReference type="GO" id="GO:0004803">
    <property type="term" value="F:transposase activity"/>
    <property type="evidence" value="ECO:0007669"/>
    <property type="project" value="InterPro"/>
</dbReference>
<dbReference type="Proteomes" id="UP000323454">
    <property type="component" value="Unassembled WGS sequence"/>
</dbReference>
<organism evidence="8 9">
    <name type="scientific">Solihabitans fulvus</name>
    <dbReference type="NCBI Taxonomy" id="1892852"/>
    <lineage>
        <taxon>Bacteria</taxon>
        <taxon>Bacillati</taxon>
        <taxon>Actinomycetota</taxon>
        <taxon>Actinomycetes</taxon>
        <taxon>Pseudonocardiales</taxon>
        <taxon>Pseudonocardiaceae</taxon>
        <taxon>Solihabitans</taxon>
    </lineage>
</organism>
<evidence type="ECO:0000313" key="8">
    <source>
        <dbReference type="EMBL" id="KAA2254418.1"/>
    </source>
</evidence>
<evidence type="ECO:0000256" key="1">
    <source>
        <dbReference type="ARBA" id="ARBA00008761"/>
    </source>
</evidence>
<dbReference type="Pfam" id="PF01385">
    <property type="entry name" value="OrfB_IS605"/>
    <property type="match status" value="1"/>
</dbReference>
<keyword evidence="3" id="KW-0238">DNA-binding</keyword>
<evidence type="ECO:0000256" key="3">
    <source>
        <dbReference type="ARBA" id="ARBA00023125"/>
    </source>
</evidence>
<comment type="similarity">
    <text evidence="1">In the C-terminal section; belongs to the transposase 35 family.</text>
</comment>
<dbReference type="SUPFAM" id="SSF143422">
    <property type="entry name" value="Transposase IS200-like"/>
    <property type="match status" value="1"/>
</dbReference>
<dbReference type="GO" id="GO:0003677">
    <property type="term" value="F:DNA binding"/>
    <property type="evidence" value="ECO:0007669"/>
    <property type="project" value="UniProtKB-KW"/>
</dbReference>
<evidence type="ECO:0000259" key="6">
    <source>
        <dbReference type="Pfam" id="PF01797"/>
    </source>
</evidence>
<protein>
    <submittedName>
        <fullName evidence="8">Transposase</fullName>
    </submittedName>
</protein>